<protein>
    <submittedName>
        <fullName evidence="4">Uncharacterized protein</fullName>
    </submittedName>
</protein>
<dbReference type="OrthoDB" id="5240629at2"/>
<keyword evidence="5" id="KW-1185">Reference proteome</keyword>
<dbReference type="PROSITE" id="PS51257">
    <property type="entry name" value="PROKAR_LIPOPROTEIN"/>
    <property type="match status" value="1"/>
</dbReference>
<dbReference type="Proteomes" id="UP000265719">
    <property type="component" value="Chromosome"/>
</dbReference>
<keyword evidence="2" id="KW-0813">Transport</keyword>
<dbReference type="PANTHER" id="PTHR30290">
    <property type="entry name" value="PERIPLASMIC BINDING COMPONENT OF ABC TRANSPORTER"/>
    <property type="match status" value="1"/>
</dbReference>
<evidence type="ECO:0000256" key="3">
    <source>
        <dbReference type="ARBA" id="ARBA00022729"/>
    </source>
</evidence>
<dbReference type="KEGG" id="thao:NI17_007140"/>
<dbReference type="SUPFAM" id="SSF53850">
    <property type="entry name" value="Periplasmic binding protein-like II"/>
    <property type="match status" value="1"/>
</dbReference>
<dbReference type="EMBL" id="CP063196">
    <property type="protein sequence ID" value="UOE20938.1"/>
    <property type="molecule type" value="Genomic_DNA"/>
</dbReference>
<dbReference type="InterPro" id="IPR039424">
    <property type="entry name" value="SBP_5"/>
</dbReference>
<reference evidence="4" key="1">
    <citation type="submission" date="2020-10" db="EMBL/GenBank/DDBJ databases">
        <title>De novo genome project of the cellulose decomposer Thermobifida halotolerans type strain.</title>
        <authorList>
            <person name="Nagy I."/>
            <person name="Horvath B."/>
            <person name="Kukolya J."/>
            <person name="Nagy I."/>
            <person name="Orsini M."/>
        </authorList>
    </citation>
    <scope>NUCLEOTIDE SEQUENCE</scope>
    <source>
        <strain evidence="4">DSM 44931</strain>
    </source>
</reference>
<evidence type="ECO:0000313" key="5">
    <source>
        <dbReference type="Proteomes" id="UP000265719"/>
    </source>
</evidence>
<evidence type="ECO:0000313" key="4">
    <source>
        <dbReference type="EMBL" id="UOE20938.1"/>
    </source>
</evidence>
<dbReference type="GO" id="GO:1904680">
    <property type="term" value="F:peptide transmembrane transporter activity"/>
    <property type="evidence" value="ECO:0007669"/>
    <property type="project" value="TreeGrafter"/>
</dbReference>
<dbReference type="Gene3D" id="3.40.190.10">
    <property type="entry name" value="Periplasmic binding protein-like II"/>
    <property type="match status" value="1"/>
</dbReference>
<evidence type="ECO:0000256" key="2">
    <source>
        <dbReference type="ARBA" id="ARBA00022448"/>
    </source>
</evidence>
<evidence type="ECO:0000256" key="1">
    <source>
        <dbReference type="ARBA" id="ARBA00005695"/>
    </source>
</evidence>
<dbReference type="Pfam" id="PF00496">
    <property type="entry name" value="SBP_bac_5"/>
    <property type="match status" value="1"/>
</dbReference>
<organism evidence="4 5">
    <name type="scientific">Thermobifida halotolerans</name>
    <dbReference type="NCBI Taxonomy" id="483545"/>
    <lineage>
        <taxon>Bacteria</taxon>
        <taxon>Bacillati</taxon>
        <taxon>Actinomycetota</taxon>
        <taxon>Actinomycetes</taxon>
        <taxon>Streptosporangiales</taxon>
        <taxon>Nocardiopsidaceae</taxon>
        <taxon>Thermobifida</taxon>
    </lineage>
</organism>
<name>A0A399G1M7_9ACTN</name>
<dbReference type="GO" id="GO:0015833">
    <property type="term" value="P:peptide transport"/>
    <property type="evidence" value="ECO:0007669"/>
    <property type="project" value="TreeGrafter"/>
</dbReference>
<sequence length="245" mass="26251">MSTPRLRTSALPLTLAAVLALSACGGSEESADGGGETLAVNYAGFPESWAPGADMEAGYMRVPYENLVALDGAGEITPVLATDWEQTDTELTLTLREGVVFHDGTPFNAEAVKANLESIRGSNGPYAGPLQVIESIDVVDELTVRLNLAEPSPSLLTTLSTRAAPMASPKAIEDGSVAEHPVGTGPWAYDPDASTLGTRMAFTFFPDYWGGRGQRRLRDDRALRHRGCQHGRGRALQRRTGRLQR</sequence>
<proteinExistence type="inferred from homology"/>
<dbReference type="InterPro" id="IPR000914">
    <property type="entry name" value="SBP_5_dom"/>
</dbReference>
<accession>A0A399G1M7</accession>
<dbReference type="RefSeq" id="WP_068693407.1">
    <property type="nucleotide sequence ID" value="NZ_CP063196.1"/>
</dbReference>
<dbReference type="PANTHER" id="PTHR30290:SF9">
    <property type="entry name" value="OLIGOPEPTIDE-BINDING PROTEIN APPA"/>
    <property type="match status" value="1"/>
</dbReference>
<comment type="similarity">
    <text evidence="1">Belongs to the bacterial solute-binding protein 5 family.</text>
</comment>
<dbReference type="AlphaFoldDB" id="A0A399G1M7"/>
<gene>
    <name evidence="4" type="ORF">NI17_007140</name>
</gene>
<keyword evidence="3" id="KW-0732">Signal</keyword>